<dbReference type="Proteomes" id="UP000053776">
    <property type="component" value="Unassembled WGS sequence"/>
</dbReference>
<feature type="compositionally biased region" description="Basic and acidic residues" evidence="1">
    <location>
        <begin position="206"/>
        <end position="219"/>
    </location>
</feature>
<evidence type="ECO:0000313" key="3">
    <source>
        <dbReference type="EMBL" id="KMZ92825.1"/>
    </source>
</evidence>
<dbReference type="EMBL" id="KQ235063">
    <property type="protein sequence ID" value="KMZ92825.1"/>
    <property type="molecule type" value="Genomic_DNA"/>
</dbReference>
<dbReference type="OrthoDB" id="10568316at2759"/>
<evidence type="ECO:0000256" key="1">
    <source>
        <dbReference type="SAM" id="MobiDB-lite"/>
    </source>
</evidence>
<feature type="domain" description="Tryptophan/threonine-rich plasmodium antigen C-terminal" evidence="2">
    <location>
        <begin position="94"/>
        <end position="136"/>
    </location>
</feature>
<reference evidence="3 4" key="1">
    <citation type="submission" date="2011-08" db="EMBL/GenBank/DDBJ databases">
        <title>The Genome Sequence of Plasmodium vivax Mauritania I.</title>
        <authorList>
            <consortium name="The Broad Institute Genome Sequencing Platform"/>
            <consortium name="The Broad Institute Genome Sequencing Center for Infectious Disease"/>
            <person name="Neafsey D."/>
            <person name="Carlton J."/>
            <person name="Barnwell J."/>
            <person name="Collins W."/>
            <person name="Escalante A."/>
            <person name="Mullikin J."/>
            <person name="Saul A."/>
            <person name="Guigo R."/>
            <person name="Camara F."/>
            <person name="Young S.K."/>
            <person name="Zeng Q."/>
            <person name="Gargeya S."/>
            <person name="Fitzgerald M."/>
            <person name="Haas B."/>
            <person name="Abouelleil A."/>
            <person name="Alvarado L."/>
            <person name="Arachchi H.M."/>
            <person name="Berlin A."/>
            <person name="Brown A."/>
            <person name="Chapman S.B."/>
            <person name="Chen Z."/>
            <person name="Dunbar C."/>
            <person name="Freedman E."/>
            <person name="Gearin G."/>
            <person name="Gellesch M."/>
            <person name="Goldberg J."/>
            <person name="Griggs A."/>
            <person name="Gujja S."/>
            <person name="Heiman D."/>
            <person name="Howarth C."/>
            <person name="Larson L."/>
            <person name="Lui A."/>
            <person name="MacDonald P.J.P."/>
            <person name="Montmayeur A."/>
            <person name="Murphy C."/>
            <person name="Neiman D."/>
            <person name="Pearson M."/>
            <person name="Priest M."/>
            <person name="Roberts A."/>
            <person name="Saif S."/>
            <person name="Shea T."/>
            <person name="Shenoy N."/>
            <person name="Sisk P."/>
            <person name="Stolte C."/>
            <person name="Sykes S."/>
            <person name="Wortman J."/>
            <person name="Nusbaum C."/>
            <person name="Birren B."/>
        </authorList>
    </citation>
    <scope>NUCLEOTIDE SEQUENCE [LARGE SCALE GENOMIC DNA]</scope>
    <source>
        <strain evidence="3 4">Mauritania I</strain>
    </source>
</reference>
<proteinExistence type="predicted"/>
<evidence type="ECO:0000259" key="2">
    <source>
        <dbReference type="Pfam" id="PF12319"/>
    </source>
</evidence>
<dbReference type="Pfam" id="PF12319">
    <property type="entry name" value="TryThrA_C"/>
    <property type="match status" value="1"/>
</dbReference>
<feature type="region of interest" description="Disordered" evidence="1">
    <location>
        <begin position="206"/>
        <end position="231"/>
    </location>
</feature>
<protein>
    <recommendedName>
        <fullName evidence="2">Tryptophan/threonine-rich plasmodium antigen C-terminal domain-containing protein</fullName>
    </recommendedName>
</protein>
<dbReference type="AlphaFoldDB" id="A0A0J9TBH8"/>
<feature type="region of interest" description="Disordered" evidence="1">
    <location>
        <begin position="1"/>
        <end position="27"/>
    </location>
</feature>
<sequence length="231" mass="27388">MKGPKARRSPSRSSIAKKNKDYTLSNTSRKPVSSCIYVILFLLTYVVLPLSECSEFPRDHRANHDHRDRFKVEEPRDESRSLAEVPKYRDNSTWLLFVKQFEQDWRDFNTDLTSKRDQWFEQKNVESEKWTKTMEDEKNKWFKAKDKELKILKKALEYKFSTVDPTLRKRRESAISGKPAMEPIVVKEADADDHIREIAQDPRAANFEKGKRIYRHPSEFAKQAQRTYSPQ</sequence>
<feature type="compositionally biased region" description="Polar residues" evidence="1">
    <location>
        <begin position="11"/>
        <end position="27"/>
    </location>
</feature>
<feature type="compositionally biased region" description="Basic residues" evidence="1">
    <location>
        <begin position="1"/>
        <end position="10"/>
    </location>
</feature>
<evidence type="ECO:0000313" key="4">
    <source>
        <dbReference type="Proteomes" id="UP000053776"/>
    </source>
</evidence>
<feature type="non-terminal residue" evidence="3">
    <location>
        <position position="231"/>
    </location>
</feature>
<dbReference type="InterPro" id="IPR022089">
    <property type="entry name" value="Plasmodium-antigen_C"/>
</dbReference>
<organism evidence="3 4">
    <name type="scientific">Plasmodium vivax Mauritania I</name>
    <dbReference type="NCBI Taxonomy" id="1035515"/>
    <lineage>
        <taxon>Eukaryota</taxon>
        <taxon>Sar</taxon>
        <taxon>Alveolata</taxon>
        <taxon>Apicomplexa</taxon>
        <taxon>Aconoidasida</taxon>
        <taxon>Haemosporida</taxon>
        <taxon>Plasmodiidae</taxon>
        <taxon>Plasmodium</taxon>
        <taxon>Plasmodium (Plasmodium)</taxon>
    </lineage>
</organism>
<gene>
    <name evidence="3" type="ORF">PVMG_01411</name>
</gene>
<name>A0A0J9TBH8_PLAVI</name>
<accession>A0A0J9TBH8</accession>